<accession>A0A7V3ZH85</accession>
<dbReference type="InterPro" id="IPR018711">
    <property type="entry name" value="NAGPA"/>
</dbReference>
<gene>
    <name evidence="3" type="ORF">ENU78_00715</name>
</gene>
<dbReference type="RefSeq" id="WP_149123071.1">
    <property type="nucleotide sequence ID" value="NZ_VTFL01000005.1"/>
</dbReference>
<dbReference type="PANTHER" id="PTHR40446">
    <property type="entry name" value="N-ACETYLGLUCOSAMINE-1-PHOSPHODIESTER ALPHA-N-ACETYLGLUCOSAMINIDASE"/>
    <property type="match status" value="1"/>
</dbReference>
<protein>
    <submittedName>
        <fullName evidence="3">Phosphodiester glycosidase family protein</fullName>
    </submittedName>
</protein>
<feature type="chain" id="PRO_5031250402" evidence="1">
    <location>
        <begin position="26"/>
        <end position="691"/>
    </location>
</feature>
<dbReference type="GO" id="GO:0016798">
    <property type="term" value="F:hydrolase activity, acting on glycosyl bonds"/>
    <property type="evidence" value="ECO:0007669"/>
    <property type="project" value="UniProtKB-KW"/>
</dbReference>
<reference evidence="3" key="1">
    <citation type="journal article" date="2020" name="mSystems">
        <title>Genome- and Community-Level Interaction Insights into Carbon Utilization and Element Cycling Functions of Hydrothermarchaeota in Hydrothermal Sediment.</title>
        <authorList>
            <person name="Zhou Z."/>
            <person name="Liu Y."/>
            <person name="Xu W."/>
            <person name="Pan J."/>
            <person name="Luo Z.H."/>
            <person name="Li M."/>
        </authorList>
    </citation>
    <scope>NUCLEOTIDE SEQUENCE [LARGE SCALE GENOMIC DNA]</scope>
    <source>
        <strain evidence="3">SpSt-70</strain>
    </source>
</reference>
<sequence>MKRRKIKNLFLIVYFLLLISQTFSAERFNIAPTAIYEKIVTDKLTYHVTKIEPDPFLEMETIVSQNKLSEVYKYKNYDLIINGNFFDTKTFEPVGLVVKNGELIHLPIKRGVFGLTFDNKPIINIFQINLKIKIDENIIPVNAINSPRGSDNLNLFTKYFGKETQIRENASAGIDIEVVLKDKIPSLGKTSGIVSNIYYGVKKTPIKESTCIISLGGTALKYLPLFSIGKEIEIITECNPPIPLKEAISGGPILLKNGEIVLGNTDELAFDNNIVNSKHPRTIIGIKNNSLYFIVIEGRKENSVGVSLKEACEILKEMGINDAINMDGGGSSQKLIWGRLINQEVERPVPVAFGIKNMYPYTQPKYLAFKENEDIYIKRGDKVKLELLLQDENYHTYPIENSNLTWTISNPIANFDTNNFVLEGKDLGEALLTVNMNGLEASKKIYVWDFTALEISVDKEEIFLGDTFNIKIYAIDNFLRKTELSIDNLKFDPNFFTRDGKKFTAINAGKTRIEYTLNNLSISLPIEILSRSNKIFEDFEINKNWIIKGKNYDINSTTYTLTSDSYSGKSALLLTYTSQEENSFIYLELNIQVPEDKSKFSVALKGVGEGWIRALFYDNEKQPWVMDITNSSNFNFSNWTIFERDLKNLKPLINKNLTSPILPVRLDSIYIVGLNPTGIKGKLLIDTISFY</sequence>
<feature type="signal peptide" evidence="1">
    <location>
        <begin position="1"/>
        <end position="25"/>
    </location>
</feature>
<proteinExistence type="predicted"/>
<keyword evidence="3" id="KW-0326">Glycosidase</keyword>
<name>A0A7V3ZH85_DICTH</name>
<evidence type="ECO:0000256" key="1">
    <source>
        <dbReference type="SAM" id="SignalP"/>
    </source>
</evidence>
<dbReference type="EMBL" id="DTDV01000005">
    <property type="protein sequence ID" value="HGK22966.1"/>
    <property type="molecule type" value="Genomic_DNA"/>
</dbReference>
<dbReference type="PANTHER" id="PTHR40446:SF2">
    <property type="entry name" value="N-ACETYLGLUCOSAMINE-1-PHOSPHODIESTER ALPHA-N-ACETYLGLUCOSAMINIDASE"/>
    <property type="match status" value="1"/>
</dbReference>
<dbReference type="AlphaFoldDB" id="A0A7V3ZH85"/>
<keyword evidence="3" id="KW-0378">Hydrolase</keyword>
<dbReference type="Pfam" id="PF09992">
    <property type="entry name" value="NAGPA"/>
    <property type="match status" value="1"/>
</dbReference>
<feature type="domain" description="Phosphodiester glycosidase" evidence="2">
    <location>
        <begin position="242"/>
        <end position="355"/>
    </location>
</feature>
<evidence type="ECO:0000313" key="3">
    <source>
        <dbReference type="EMBL" id="HGK22966.1"/>
    </source>
</evidence>
<evidence type="ECO:0000259" key="2">
    <source>
        <dbReference type="Pfam" id="PF09992"/>
    </source>
</evidence>
<comment type="caution">
    <text evidence="3">The sequence shown here is derived from an EMBL/GenBank/DDBJ whole genome shotgun (WGS) entry which is preliminary data.</text>
</comment>
<keyword evidence="1" id="KW-0732">Signal</keyword>
<organism evidence="3">
    <name type="scientific">Dictyoglomus thermophilum</name>
    <dbReference type="NCBI Taxonomy" id="14"/>
    <lineage>
        <taxon>Bacteria</taxon>
        <taxon>Pseudomonadati</taxon>
        <taxon>Dictyoglomota</taxon>
        <taxon>Dictyoglomia</taxon>
        <taxon>Dictyoglomales</taxon>
        <taxon>Dictyoglomaceae</taxon>
        <taxon>Dictyoglomus</taxon>
    </lineage>
</organism>